<dbReference type="EMBL" id="CM045770">
    <property type="protein sequence ID" value="KAI7990934.1"/>
    <property type="molecule type" value="Genomic_DNA"/>
</dbReference>
<reference evidence="1 2" key="1">
    <citation type="journal article" date="2022" name="Plant J.">
        <title>Chromosome-level genome of Camellia lanceoleosa provides a valuable resource for understanding genome evolution and self-incompatibility.</title>
        <authorList>
            <person name="Gong W."/>
            <person name="Xiao S."/>
            <person name="Wang L."/>
            <person name="Liao Z."/>
            <person name="Chang Y."/>
            <person name="Mo W."/>
            <person name="Hu G."/>
            <person name="Li W."/>
            <person name="Zhao G."/>
            <person name="Zhu H."/>
            <person name="Hu X."/>
            <person name="Ji K."/>
            <person name="Xiang X."/>
            <person name="Song Q."/>
            <person name="Yuan D."/>
            <person name="Jin S."/>
            <person name="Zhang L."/>
        </authorList>
    </citation>
    <scope>NUCLEOTIDE SEQUENCE [LARGE SCALE GENOMIC DNA]</scope>
    <source>
        <strain evidence="1">SQ_2022a</strain>
    </source>
</reference>
<evidence type="ECO:0000313" key="2">
    <source>
        <dbReference type="Proteomes" id="UP001060215"/>
    </source>
</evidence>
<comment type="caution">
    <text evidence="1">The sequence shown here is derived from an EMBL/GenBank/DDBJ whole genome shotgun (WGS) entry which is preliminary data.</text>
</comment>
<gene>
    <name evidence="1" type="ORF">LOK49_LG12G02604</name>
</gene>
<name>A0ACC0FRF0_9ERIC</name>
<sequence length="369" mass="41909">MAEEIIFSIAKNILSKLGSYALQQIGLAWGVKKELKKMENTMLTIQNVLVDAQKQQVSNLAVKEWLQRLKVVVYDADDLLDEVATEALKRQRETHRGMMREVNPDKVRHVSFDSSSYGELPRPLIEAKKLRTILFPSKRQSTFGSSVETIISSFRCLRVVNFNNPDIEDNHGQRFNFLSKNVVNLKHLRYRNMKYCYGMQTLPKGFGNSLLNLQYLNLYGSALCELPEDFGKLINLRFLGLSSMLTCLPEKQIGGLTSLQELQLYDSFELTGLGEGIGKLTCLRKLEIKLCPMLTSLPLGMRYLTALEHLKISYCIALKFSEDNDLQGMRRLKSLALVDLPRLVSLPKGLQDAADTLNQLKLRSCENLI</sequence>
<protein>
    <submittedName>
        <fullName evidence="1">Disease resistance protein RGA3</fullName>
    </submittedName>
</protein>
<proteinExistence type="predicted"/>
<organism evidence="1 2">
    <name type="scientific">Camellia lanceoleosa</name>
    <dbReference type="NCBI Taxonomy" id="1840588"/>
    <lineage>
        <taxon>Eukaryota</taxon>
        <taxon>Viridiplantae</taxon>
        <taxon>Streptophyta</taxon>
        <taxon>Embryophyta</taxon>
        <taxon>Tracheophyta</taxon>
        <taxon>Spermatophyta</taxon>
        <taxon>Magnoliopsida</taxon>
        <taxon>eudicotyledons</taxon>
        <taxon>Gunneridae</taxon>
        <taxon>Pentapetalae</taxon>
        <taxon>asterids</taxon>
        <taxon>Ericales</taxon>
        <taxon>Theaceae</taxon>
        <taxon>Camellia</taxon>
    </lineage>
</organism>
<dbReference type="Proteomes" id="UP001060215">
    <property type="component" value="Chromosome 13"/>
</dbReference>
<evidence type="ECO:0000313" key="1">
    <source>
        <dbReference type="EMBL" id="KAI7990934.1"/>
    </source>
</evidence>
<keyword evidence="2" id="KW-1185">Reference proteome</keyword>
<accession>A0ACC0FRF0</accession>